<feature type="compositionally biased region" description="Basic and acidic residues" evidence="1">
    <location>
        <begin position="24"/>
        <end position="64"/>
    </location>
</feature>
<sequence>MTEEKTIVEETGEPSATETAVVDNTDKESTERAEVTEVEKAHGDQEPSKEEGEAEEKSNDEQPSKRQRGRPKKTESSEPAAKKPKTEKKRRQAPERVSSRVANQRAGIKLQTTEELPKKKRTPSKKATKSAVDSGATTTEQNDKVGKTHIFKQPVLSFM</sequence>
<comment type="caution">
    <text evidence="2">The sequence shown here is derived from an EMBL/GenBank/DDBJ whole genome shotgun (WGS) entry which is preliminary data.</text>
</comment>
<evidence type="ECO:0000256" key="1">
    <source>
        <dbReference type="SAM" id="MobiDB-lite"/>
    </source>
</evidence>
<feature type="compositionally biased region" description="Basic residues" evidence="1">
    <location>
        <begin position="118"/>
        <end position="128"/>
    </location>
</feature>
<feature type="region of interest" description="Disordered" evidence="1">
    <location>
        <begin position="1"/>
        <end position="159"/>
    </location>
</feature>
<evidence type="ECO:0000313" key="3">
    <source>
        <dbReference type="Proteomes" id="UP001159428"/>
    </source>
</evidence>
<proteinExistence type="predicted"/>
<dbReference type="Proteomes" id="UP001159428">
    <property type="component" value="Unassembled WGS sequence"/>
</dbReference>
<feature type="compositionally biased region" description="Basic residues" evidence="1">
    <location>
        <begin position="82"/>
        <end position="91"/>
    </location>
</feature>
<evidence type="ECO:0000313" key="2">
    <source>
        <dbReference type="EMBL" id="CAH3140005.1"/>
    </source>
</evidence>
<organism evidence="2 3">
    <name type="scientific">Pocillopora meandrina</name>
    <dbReference type="NCBI Taxonomy" id="46732"/>
    <lineage>
        <taxon>Eukaryota</taxon>
        <taxon>Metazoa</taxon>
        <taxon>Cnidaria</taxon>
        <taxon>Anthozoa</taxon>
        <taxon>Hexacorallia</taxon>
        <taxon>Scleractinia</taxon>
        <taxon>Astrocoeniina</taxon>
        <taxon>Pocilloporidae</taxon>
        <taxon>Pocillopora</taxon>
    </lineage>
</organism>
<dbReference type="EMBL" id="CALNXJ010000033">
    <property type="protein sequence ID" value="CAH3140005.1"/>
    <property type="molecule type" value="Genomic_DNA"/>
</dbReference>
<protein>
    <submittedName>
        <fullName evidence="2">Uncharacterized protein</fullName>
    </submittedName>
</protein>
<reference evidence="2 3" key="1">
    <citation type="submission" date="2022-05" db="EMBL/GenBank/DDBJ databases">
        <authorList>
            <consortium name="Genoscope - CEA"/>
            <person name="William W."/>
        </authorList>
    </citation>
    <scope>NUCLEOTIDE SEQUENCE [LARGE SCALE GENOMIC DNA]</scope>
</reference>
<dbReference type="AlphaFoldDB" id="A0AAU9X7Z9"/>
<gene>
    <name evidence="2" type="ORF">PMEA_00019084</name>
</gene>
<accession>A0AAU9X7Z9</accession>
<name>A0AAU9X7Z9_9CNID</name>
<keyword evidence="3" id="KW-1185">Reference proteome</keyword>